<dbReference type="InterPro" id="IPR007712">
    <property type="entry name" value="RelE/ParE_toxin"/>
</dbReference>
<dbReference type="PANTHER" id="PTHR33755">
    <property type="entry name" value="TOXIN PARE1-RELATED"/>
    <property type="match status" value="1"/>
</dbReference>
<evidence type="ECO:0000313" key="3">
    <source>
        <dbReference type="EMBL" id="TDY01108.1"/>
    </source>
</evidence>
<dbReference type="EMBL" id="SOQX01000004">
    <property type="protein sequence ID" value="TDY01108.1"/>
    <property type="molecule type" value="Genomic_DNA"/>
</dbReference>
<accession>A0A4R8IL58</accession>
<evidence type="ECO:0000256" key="2">
    <source>
        <dbReference type="ARBA" id="ARBA00022649"/>
    </source>
</evidence>
<comment type="caution">
    <text evidence="3">The sequence shown here is derived from an EMBL/GenBank/DDBJ whole genome shotgun (WGS) entry which is preliminary data.</text>
</comment>
<organism evidence="3 4">
    <name type="scientific">Thiohalophilus thiocyanatoxydans</name>
    <dbReference type="NCBI Taxonomy" id="381308"/>
    <lineage>
        <taxon>Bacteria</taxon>
        <taxon>Pseudomonadati</taxon>
        <taxon>Pseudomonadota</taxon>
        <taxon>Gammaproteobacteria</taxon>
        <taxon>Thiohalomonadales</taxon>
        <taxon>Thiohalophilaceae</taxon>
        <taxon>Thiohalophilus</taxon>
    </lineage>
</organism>
<dbReference type="Pfam" id="PF05016">
    <property type="entry name" value="ParE_toxin"/>
    <property type="match status" value="1"/>
</dbReference>
<proteinExistence type="inferred from homology"/>
<dbReference type="RefSeq" id="WP_134083774.1">
    <property type="nucleotide sequence ID" value="NZ_SOQX01000004.1"/>
</dbReference>
<evidence type="ECO:0000313" key="4">
    <source>
        <dbReference type="Proteomes" id="UP000294914"/>
    </source>
</evidence>
<dbReference type="InterPro" id="IPR051803">
    <property type="entry name" value="TA_system_RelE-like_toxin"/>
</dbReference>
<dbReference type="AlphaFoldDB" id="A0A4R8IL58"/>
<dbReference type="Gene3D" id="3.30.2310.20">
    <property type="entry name" value="RelE-like"/>
    <property type="match status" value="1"/>
</dbReference>
<dbReference type="Proteomes" id="UP000294914">
    <property type="component" value="Unassembled WGS sequence"/>
</dbReference>
<sequence>MVEIKWTEESQRWLRDIYDYIAIDNPTAAQEVVSGIYKKAQELRHFPEIGARYRKVADGEIRILLYGHYRIAYLLKSSSRIDILGVFHGALDIERYFP</sequence>
<keyword evidence="2" id="KW-1277">Toxin-antitoxin system</keyword>
<keyword evidence="4" id="KW-1185">Reference proteome</keyword>
<dbReference type="InterPro" id="IPR035093">
    <property type="entry name" value="RelE/ParE_toxin_dom_sf"/>
</dbReference>
<reference evidence="3 4" key="1">
    <citation type="submission" date="2019-03" db="EMBL/GenBank/DDBJ databases">
        <title>Genomic Encyclopedia of Type Strains, Phase IV (KMG-IV): sequencing the most valuable type-strain genomes for metagenomic binning, comparative biology and taxonomic classification.</title>
        <authorList>
            <person name="Goeker M."/>
        </authorList>
    </citation>
    <scope>NUCLEOTIDE SEQUENCE [LARGE SCALE GENOMIC DNA]</scope>
    <source>
        <strain evidence="3 4">DSM 16326</strain>
    </source>
</reference>
<comment type="similarity">
    <text evidence="1">Belongs to the RelE toxin family.</text>
</comment>
<dbReference type="OrthoDB" id="9798046at2"/>
<evidence type="ECO:0000256" key="1">
    <source>
        <dbReference type="ARBA" id="ARBA00006226"/>
    </source>
</evidence>
<gene>
    <name evidence="3" type="ORF">EDC23_1854</name>
</gene>
<name>A0A4R8IL58_9GAMM</name>
<protein>
    <submittedName>
        <fullName evidence="3">Plasmid stabilization system protein ParE</fullName>
    </submittedName>
</protein>